<dbReference type="Gene3D" id="1.10.10.60">
    <property type="entry name" value="Homeodomain-like"/>
    <property type="match status" value="1"/>
</dbReference>
<evidence type="ECO:0000259" key="8">
    <source>
        <dbReference type="PROSITE" id="PS50090"/>
    </source>
</evidence>
<keyword evidence="3" id="KW-0805">Transcription regulation</keyword>
<name>A0A4U6WIJ3_SETVI</name>
<feature type="domain" description="HTH myb-type" evidence="9">
    <location>
        <begin position="22"/>
        <end position="78"/>
    </location>
</feature>
<keyword evidence="6" id="KW-0539">Nucleus</keyword>
<protein>
    <recommendedName>
        <fullName evidence="12">HTH myb-type domain-containing protein</fullName>
    </recommendedName>
</protein>
<dbReference type="GO" id="GO:0005634">
    <property type="term" value="C:nucleus"/>
    <property type="evidence" value="ECO:0007669"/>
    <property type="project" value="UniProtKB-SubCell"/>
</dbReference>
<dbReference type="SMART" id="SM00717">
    <property type="entry name" value="SANT"/>
    <property type="match status" value="2"/>
</dbReference>
<keyword evidence="2" id="KW-0677">Repeat</keyword>
<feature type="compositionally biased region" description="Low complexity" evidence="7">
    <location>
        <begin position="315"/>
        <end position="336"/>
    </location>
</feature>
<dbReference type="AlphaFoldDB" id="A0A4U6WIJ3"/>
<organism evidence="10 11">
    <name type="scientific">Setaria viridis</name>
    <name type="common">Green bristlegrass</name>
    <name type="synonym">Setaria italica subsp. viridis</name>
    <dbReference type="NCBI Taxonomy" id="4556"/>
    <lineage>
        <taxon>Eukaryota</taxon>
        <taxon>Viridiplantae</taxon>
        <taxon>Streptophyta</taxon>
        <taxon>Embryophyta</taxon>
        <taxon>Tracheophyta</taxon>
        <taxon>Spermatophyta</taxon>
        <taxon>Magnoliopsida</taxon>
        <taxon>Liliopsida</taxon>
        <taxon>Poales</taxon>
        <taxon>Poaceae</taxon>
        <taxon>PACMAD clade</taxon>
        <taxon>Panicoideae</taxon>
        <taxon>Panicodae</taxon>
        <taxon>Paniceae</taxon>
        <taxon>Cenchrinae</taxon>
        <taxon>Setaria</taxon>
    </lineage>
</organism>
<gene>
    <name evidence="10" type="ORF">SEVIR_1G076400v2</name>
</gene>
<accession>A0A4U6WIJ3</accession>
<sequence length="371" mass="40336">MARDEGSTKRSVEKKQAPGEEDASLKKGSWTAEEDEKLVGHVQRHGEGNWDKVRRKTGLRRCGKSCRLRWTNHLRPDLKRGAMSPEEELLFLRLHALLGNKWARIAAHVEHEVALIRAGGPNTILDAGADDRVKPQERPPFLFDAADPLTLLSLPPPASDSPAAIYHFGMAAREPRPLPSIDDLKIDPSNYLPLAPLLPPMAHRELPSIQSAAIATGATLETAFLCDPEHQQVAAAASLVNFGTMPGLVSHENIDSSGPSGGRSSRSEGGDTPLHCTQEEGLLNLGGKRGCLSGDDEKPAKKPLASRAADDEEMPNLSPPIRRSSSSQPSGASMRRCSSLPAYDPVRAADLRRRRVEPMNSPRDHVNFFGI</sequence>
<dbReference type="EMBL" id="CM016552">
    <property type="protein sequence ID" value="TKW37857.1"/>
    <property type="molecule type" value="Genomic_DNA"/>
</dbReference>
<dbReference type="PROSITE" id="PS51294">
    <property type="entry name" value="HTH_MYB"/>
    <property type="match status" value="2"/>
</dbReference>
<evidence type="ECO:0000313" key="11">
    <source>
        <dbReference type="Proteomes" id="UP000298652"/>
    </source>
</evidence>
<evidence type="ECO:0000256" key="5">
    <source>
        <dbReference type="ARBA" id="ARBA00023163"/>
    </source>
</evidence>
<dbReference type="GO" id="GO:0000976">
    <property type="term" value="F:transcription cis-regulatory region binding"/>
    <property type="evidence" value="ECO:0007669"/>
    <property type="project" value="UniProtKB-ARBA"/>
</dbReference>
<dbReference type="Gramene" id="TKW37857">
    <property type="protein sequence ID" value="TKW37857"/>
    <property type="gene ID" value="SEVIR_1G076400v2"/>
</dbReference>
<dbReference type="SUPFAM" id="SSF46689">
    <property type="entry name" value="Homeodomain-like"/>
    <property type="match status" value="1"/>
</dbReference>
<dbReference type="GO" id="GO:1901141">
    <property type="term" value="P:regulation of lignin biosynthetic process"/>
    <property type="evidence" value="ECO:0007669"/>
    <property type="project" value="UniProtKB-ARBA"/>
</dbReference>
<evidence type="ECO:0000256" key="4">
    <source>
        <dbReference type="ARBA" id="ARBA00023125"/>
    </source>
</evidence>
<reference evidence="10" key="1">
    <citation type="submission" date="2019-03" db="EMBL/GenBank/DDBJ databases">
        <title>WGS assembly of Setaria viridis.</title>
        <authorList>
            <person name="Huang P."/>
            <person name="Jenkins J."/>
            <person name="Grimwood J."/>
            <person name="Barry K."/>
            <person name="Healey A."/>
            <person name="Mamidi S."/>
            <person name="Sreedasyam A."/>
            <person name="Shu S."/>
            <person name="Feldman M."/>
            <person name="Wu J."/>
            <person name="Yu Y."/>
            <person name="Chen C."/>
            <person name="Johnson J."/>
            <person name="Rokhsar D."/>
            <person name="Baxter I."/>
            <person name="Schmutz J."/>
            <person name="Brutnell T."/>
            <person name="Kellogg E."/>
        </authorList>
    </citation>
    <scope>NUCLEOTIDE SEQUENCE [LARGE SCALE GENOMIC DNA]</scope>
</reference>
<evidence type="ECO:0000259" key="9">
    <source>
        <dbReference type="PROSITE" id="PS51294"/>
    </source>
</evidence>
<dbReference type="Pfam" id="PF00249">
    <property type="entry name" value="Myb_DNA-binding"/>
    <property type="match status" value="2"/>
</dbReference>
<evidence type="ECO:0000256" key="3">
    <source>
        <dbReference type="ARBA" id="ARBA00023015"/>
    </source>
</evidence>
<keyword evidence="4" id="KW-0238">DNA-binding</keyword>
<dbReference type="PROSITE" id="PS50090">
    <property type="entry name" value="MYB_LIKE"/>
    <property type="match status" value="1"/>
</dbReference>
<feature type="compositionally biased region" description="Basic and acidic residues" evidence="7">
    <location>
        <begin position="362"/>
        <end position="371"/>
    </location>
</feature>
<evidence type="ECO:0000256" key="1">
    <source>
        <dbReference type="ARBA" id="ARBA00004123"/>
    </source>
</evidence>
<dbReference type="PANTHER" id="PTHR47995:SF18">
    <property type="entry name" value="TRANSCRIPTION FACTOR MYB65"/>
    <property type="match status" value="1"/>
</dbReference>
<evidence type="ECO:0000313" key="10">
    <source>
        <dbReference type="EMBL" id="TKW37857.1"/>
    </source>
</evidence>
<comment type="subcellular location">
    <subcellularLocation>
        <location evidence="1">Nucleus</location>
    </subcellularLocation>
</comment>
<dbReference type="InterPro" id="IPR001005">
    <property type="entry name" value="SANT/Myb"/>
</dbReference>
<dbReference type="Proteomes" id="UP000298652">
    <property type="component" value="Chromosome 1"/>
</dbReference>
<feature type="region of interest" description="Disordered" evidence="7">
    <location>
        <begin position="1"/>
        <end position="43"/>
    </location>
</feature>
<dbReference type="InterPro" id="IPR009057">
    <property type="entry name" value="Homeodomain-like_sf"/>
</dbReference>
<dbReference type="FunFam" id="1.10.10.60:FF:000001">
    <property type="entry name" value="MYB-related transcription factor"/>
    <property type="match status" value="1"/>
</dbReference>
<feature type="domain" description="HTH myb-type" evidence="9">
    <location>
        <begin position="79"/>
        <end position="111"/>
    </location>
</feature>
<evidence type="ECO:0000256" key="2">
    <source>
        <dbReference type="ARBA" id="ARBA00022737"/>
    </source>
</evidence>
<evidence type="ECO:0000256" key="6">
    <source>
        <dbReference type="ARBA" id="ARBA00023242"/>
    </source>
</evidence>
<dbReference type="InterPro" id="IPR017930">
    <property type="entry name" value="Myb_dom"/>
</dbReference>
<dbReference type="CDD" id="cd00167">
    <property type="entry name" value="SANT"/>
    <property type="match status" value="1"/>
</dbReference>
<keyword evidence="11" id="KW-1185">Reference proteome</keyword>
<feature type="domain" description="Myb-like" evidence="8">
    <location>
        <begin position="22"/>
        <end position="74"/>
    </location>
</feature>
<evidence type="ECO:0000256" key="7">
    <source>
        <dbReference type="SAM" id="MobiDB-lite"/>
    </source>
</evidence>
<feature type="compositionally biased region" description="Basic and acidic residues" evidence="7">
    <location>
        <begin position="1"/>
        <end position="18"/>
    </location>
</feature>
<feature type="region of interest" description="Disordered" evidence="7">
    <location>
        <begin position="250"/>
        <end position="371"/>
    </location>
</feature>
<proteinExistence type="predicted"/>
<keyword evidence="5" id="KW-0804">Transcription</keyword>
<dbReference type="GO" id="GO:0003700">
    <property type="term" value="F:DNA-binding transcription factor activity"/>
    <property type="evidence" value="ECO:0007669"/>
    <property type="project" value="UniProtKB-ARBA"/>
</dbReference>
<evidence type="ECO:0008006" key="12">
    <source>
        <dbReference type="Google" id="ProtNLM"/>
    </source>
</evidence>
<dbReference type="PANTHER" id="PTHR47995">
    <property type="entry name" value="TRANSCRIPTION FACTOR MYB33-RELATED"/>
    <property type="match status" value="1"/>
</dbReference>